<dbReference type="GO" id="GO:0043531">
    <property type="term" value="F:ADP binding"/>
    <property type="evidence" value="ECO:0007669"/>
    <property type="project" value="InterPro"/>
</dbReference>
<evidence type="ECO:0000313" key="3">
    <source>
        <dbReference type="Proteomes" id="UP000270343"/>
    </source>
</evidence>
<dbReference type="PANTHER" id="PTHR47691:SF3">
    <property type="entry name" value="HTH-TYPE TRANSCRIPTIONAL REGULATOR RV0890C-RELATED"/>
    <property type="match status" value="1"/>
</dbReference>
<evidence type="ECO:0000256" key="1">
    <source>
        <dbReference type="SAM" id="MobiDB-lite"/>
    </source>
</evidence>
<dbReference type="RefSeq" id="WP_120756328.1">
    <property type="nucleotide sequence ID" value="NZ_RBAM01000006.1"/>
</dbReference>
<dbReference type="SUPFAM" id="SSF48452">
    <property type="entry name" value="TPR-like"/>
    <property type="match status" value="2"/>
</dbReference>
<reference evidence="2 3" key="1">
    <citation type="journal article" date="2015" name="Antonie Van Leeuwenhoek">
        <title>Streptomyces klenkii sp. nov., isolated from deep marine sediment.</title>
        <authorList>
            <person name="Veyisoglu A."/>
            <person name="Sahin N."/>
        </authorList>
    </citation>
    <scope>NUCLEOTIDE SEQUENCE [LARGE SCALE GENOMIC DNA]</scope>
    <source>
        <strain evidence="2 3">KCTC 29202</strain>
    </source>
</reference>
<dbReference type="Proteomes" id="UP000270343">
    <property type="component" value="Unassembled WGS sequence"/>
</dbReference>
<sequence>MAEETYNSMGGRADVAVQAGRIEGLHQHFHGTGTAPPSQPVPFQLPPALAHFENRQDEQEHIERAAESHTDHPGPLVVALTGIGGIGKTEFGFHVARRLSQRYPDGVLYVDLDDLRRDGTVEVADAVGELLTGLDVASDWQERSFAGRSKQYWTRTRDKRLIVVIDNARYGAEAVPLLPASAGSLAIVTSQGPLYDLGGVTAVEVPLSPLALDHAVRLLGHIAEDPRLAAEPGAVTEIVRGCGGLPAALKVAGQWVRKYRRRSLSRLVAELSTELRERGIPMVEAVWDAACAGLGPEAARLYHVVTQCPAPAIAAPAAAALLGGDLRSAEDALEELESAGLLENRPEGYRMHDLLRGHADRRARQADPAGTARAEARRRLIRWYRRQAARADLLAAGPRMTFAETAAAVPGVRAVPDVPDAPAVPDVPDVPDVEFSGKAEALRWMESQRLALYGCVRLAFEAELYEDAWALCEPLWTHFLDHPHYADVTDAFRTGVAAADRLEHLPAMVRMRCQLARPLWEQEQYDEAAEHLRHALGASQSLGDSPQERKLKASVREFLGLLKSAQGDWAGATADFEAARGVHAEIGNAYGVLLQTHLLGRTALSLDEPERAVALLREAHRMAREQERERMTARTGFELGRALRRAGHAAEAQGLVRAALANSRERGSTFDEARILKELASLADELGDSAEAEEHRATARLLTERSGGLSDEDQSS</sequence>
<feature type="region of interest" description="Disordered" evidence="1">
    <location>
        <begin position="687"/>
        <end position="716"/>
    </location>
</feature>
<organism evidence="2 3">
    <name type="scientific">Streptomyces klenkii</name>
    <dbReference type="NCBI Taxonomy" id="1420899"/>
    <lineage>
        <taxon>Bacteria</taxon>
        <taxon>Bacillati</taxon>
        <taxon>Actinomycetota</taxon>
        <taxon>Actinomycetes</taxon>
        <taxon>Kitasatosporales</taxon>
        <taxon>Streptomycetaceae</taxon>
        <taxon>Streptomyces</taxon>
    </lineage>
</organism>
<comment type="caution">
    <text evidence="2">The sequence shown here is derived from an EMBL/GenBank/DDBJ whole genome shotgun (WGS) entry which is preliminary data.</text>
</comment>
<proteinExistence type="predicted"/>
<dbReference type="OrthoDB" id="3861774at2"/>
<dbReference type="EMBL" id="RBAM01000006">
    <property type="protein sequence ID" value="RKN71718.1"/>
    <property type="molecule type" value="Genomic_DNA"/>
</dbReference>
<dbReference type="InterPro" id="IPR027417">
    <property type="entry name" value="P-loop_NTPase"/>
</dbReference>
<dbReference type="AlphaFoldDB" id="A0A3B0BHB1"/>
<evidence type="ECO:0008006" key="4">
    <source>
        <dbReference type="Google" id="ProtNLM"/>
    </source>
</evidence>
<gene>
    <name evidence="2" type="ORF">D7231_17185</name>
</gene>
<name>A0A3B0BHB1_9ACTN</name>
<protein>
    <recommendedName>
        <fullName evidence="4">NB-ARC domain-containing protein</fullName>
    </recommendedName>
</protein>
<dbReference type="PRINTS" id="PR00364">
    <property type="entry name" value="DISEASERSIST"/>
</dbReference>
<dbReference type="Gene3D" id="3.40.50.300">
    <property type="entry name" value="P-loop containing nucleotide triphosphate hydrolases"/>
    <property type="match status" value="1"/>
</dbReference>
<dbReference type="SUPFAM" id="SSF52540">
    <property type="entry name" value="P-loop containing nucleoside triphosphate hydrolases"/>
    <property type="match status" value="1"/>
</dbReference>
<dbReference type="Gene3D" id="1.25.40.10">
    <property type="entry name" value="Tetratricopeptide repeat domain"/>
    <property type="match status" value="1"/>
</dbReference>
<keyword evidence="3" id="KW-1185">Reference proteome</keyword>
<dbReference type="InterPro" id="IPR011990">
    <property type="entry name" value="TPR-like_helical_dom_sf"/>
</dbReference>
<accession>A0A3B0BHB1</accession>
<dbReference type="PANTHER" id="PTHR47691">
    <property type="entry name" value="REGULATOR-RELATED"/>
    <property type="match status" value="1"/>
</dbReference>
<evidence type="ECO:0000313" key="2">
    <source>
        <dbReference type="EMBL" id="RKN71718.1"/>
    </source>
</evidence>